<feature type="domain" description="F-box" evidence="1">
    <location>
        <begin position="8"/>
        <end position="52"/>
    </location>
</feature>
<keyword evidence="3" id="KW-1185">Reference proteome</keyword>
<evidence type="ECO:0000313" key="2">
    <source>
        <dbReference type="EMBL" id="KXJ86430.1"/>
    </source>
</evidence>
<proteinExistence type="predicted"/>
<dbReference type="InterPro" id="IPR001810">
    <property type="entry name" value="F-box_dom"/>
</dbReference>
<dbReference type="OrthoDB" id="3204049at2759"/>
<name>A0A136INB3_9PEZI</name>
<sequence length="521" mass="58442">MAAPTLTTLPDELLRPLLLGSVDSRKQLTSLRLVSRRFHAIADPEFWRTIVLEPHTAPRRVEALVQALQRNPSNGDLVRSLIIFDNVLPEDDWPVDEPGEYIDISSRPSLQWFFSTYDSMIGRFLDRIFRRSRLTSSHVLLLLIAHMPQLEHLSFTAPPMQLLSPLVYFFDLCRPARLRYLGGTAGPVTVKGRVNEVDKTPLRHLDRLCFFRCKDYGFSMEFPSIMPFPALHMQIHAGSLCRLDHLQPCVQVLEVRQHIFDPQVVPQLLARAPSLQNLVYDAIVLRLFHLGHPQPQVVDLRPISNALRKLGAGLTHINLSIHFDADARGCTLQDSVIGALRSLKVLKTLAITPAVLLGDEEQTSAPCRLADMLPTSLELLHLAQSRPHDGMGECGWDTAADLLQHVLFVANPHELPNLVGIKVGRVLGETRRRANESGWKNCGWKHELVAEDHDPWTWFGNDGLVETKREPWMWFARAGADEGAVLRRLGAGDMQFVARQTADWGACEDDSAAFQALSGAS</sequence>
<reference evidence="3" key="1">
    <citation type="submission" date="2016-02" db="EMBL/GenBank/DDBJ databases">
        <title>Draft genome sequence of Microdochium bolleyi, a fungal endophyte of beachgrass.</title>
        <authorList>
            <consortium name="DOE Joint Genome Institute"/>
            <person name="David A.S."/>
            <person name="May G."/>
            <person name="Haridas S."/>
            <person name="Lim J."/>
            <person name="Wang M."/>
            <person name="Labutti K."/>
            <person name="Lipzen A."/>
            <person name="Barry K."/>
            <person name="Grigoriev I.V."/>
        </authorList>
    </citation>
    <scope>NUCLEOTIDE SEQUENCE [LARGE SCALE GENOMIC DNA]</scope>
    <source>
        <strain evidence="3">J235TASD1</strain>
    </source>
</reference>
<accession>A0A136INB3</accession>
<evidence type="ECO:0000259" key="1">
    <source>
        <dbReference type="Pfam" id="PF12937"/>
    </source>
</evidence>
<dbReference type="InParanoid" id="A0A136INB3"/>
<organism evidence="2 3">
    <name type="scientific">Microdochium bolleyi</name>
    <dbReference type="NCBI Taxonomy" id="196109"/>
    <lineage>
        <taxon>Eukaryota</taxon>
        <taxon>Fungi</taxon>
        <taxon>Dikarya</taxon>
        <taxon>Ascomycota</taxon>
        <taxon>Pezizomycotina</taxon>
        <taxon>Sordariomycetes</taxon>
        <taxon>Xylariomycetidae</taxon>
        <taxon>Xylariales</taxon>
        <taxon>Microdochiaceae</taxon>
        <taxon>Microdochium</taxon>
    </lineage>
</organism>
<protein>
    <recommendedName>
        <fullName evidence="1">F-box domain-containing protein</fullName>
    </recommendedName>
</protein>
<gene>
    <name evidence="2" type="ORF">Micbo1qcDRAFT_209121</name>
</gene>
<evidence type="ECO:0000313" key="3">
    <source>
        <dbReference type="Proteomes" id="UP000070501"/>
    </source>
</evidence>
<dbReference type="Pfam" id="PF12937">
    <property type="entry name" value="F-box-like"/>
    <property type="match status" value="1"/>
</dbReference>
<dbReference type="STRING" id="196109.A0A136INB3"/>
<dbReference type="AlphaFoldDB" id="A0A136INB3"/>
<dbReference type="EMBL" id="KQ964268">
    <property type="protein sequence ID" value="KXJ86430.1"/>
    <property type="molecule type" value="Genomic_DNA"/>
</dbReference>
<dbReference type="Proteomes" id="UP000070501">
    <property type="component" value="Unassembled WGS sequence"/>
</dbReference>